<organism evidence="2">
    <name type="scientific">Proteinivorax tanatarense</name>
    <dbReference type="NCBI Taxonomy" id="1260629"/>
    <lineage>
        <taxon>Bacteria</taxon>
        <taxon>Bacillati</taxon>
        <taxon>Bacillota</taxon>
        <taxon>Clostridia</taxon>
        <taxon>Eubacteriales</taxon>
        <taxon>Proteinivoracaceae</taxon>
        <taxon>Proteinivorax</taxon>
    </lineage>
</organism>
<feature type="compositionally biased region" description="Polar residues" evidence="1">
    <location>
        <begin position="1"/>
        <end position="12"/>
    </location>
</feature>
<dbReference type="AlphaFoldDB" id="A0AAU7VMK3"/>
<gene>
    <name evidence="2" type="ORF">PRVXT_000463</name>
</gene>
<name>A0AAU7VMK3_9FIRM</name>
<sequence length="42" mass="4629">MTLASKRNLTAEETQELLDTEIHSSFDVEKSRSNNSNNGSSS</sequence>
<reference evidence="2" key="1">
    <citation type="journal article" date="2013" name="Extremophiles">
        <title>Proteinivorax tanatarense gen. nov., sp. nov., an anaerobic, haloalkaliphilic, proteolytic bacterium isolated from a decaying algal bloom, and proposal of Proteinivoraceae fam. nov.</title>
        <authorList>
            <person name="Kevbrin V."/>
            <person name="Boltyanskaya Y."/>
            <person name="Zhilina T."/>
            <person name="Kolganova T."/>
            <person name="Lavrentjeva E."/>
            <person name="Kuznetsov B."/>
        </authorList>
    </citation>
    <scope>NUCLEOTIDE SEQUENCE</scope>
    <source>
        <strain evidence="2">Z-910T</strain>
    </source>
</reference>
<proteinExistence type="predicted"/>
<feature type="compositionally biased region" description="Low complexity" evidence="1">
    <location>
        <begin position="33"/>
        <end position="42"/>
    </location>
</feature>
<dbReference type="RefSeq" id="WP_350344089.1">
    <property type="nucleotide sequence ID" value="NZ_CP158367.1"/>
</dbReference>
<accession>A0AAU7VMK3</accession>
<evidence type="ECO:0000256" key="1">
    <source>
        <dbReference type="SAM" id="MobiDB-lite"/>
    </source>
</evidence>
<reference evidence="2" key="2">
    <citation type="submission" date="2024-06" db="EMBL/GenBank/DDBJ databases">
        <authorList>
            <person name="Petrova K.O."/>
            <person name="Toshchakov S.V."/>
            <person name="Boltjanskaja Y.V."/>
            <person name="Kevbrin V."/>
        </authorList>
    </citation>
    <scope>NUCLEOTIDE SEQUENCE</scope>
    <source>
        <strain evidence="2">Z-910T</strain>
    </source>
</reference>
<evidence type="ECO:0000313" key="2">
    <source>
        <dbReference type="EMBL" id="XBX75344.1"/>
    </source>
</evidence>
<feature type="compositionally biased region" description="Basic and acidic residues" evidence="1">
    <location>
        <begin position="20"/>
        <end position="32"/>
    </location>
</feature>
<feature type="region of interest" description="Disordered" evidence="1">
    <location>
        <begin position="1"/>
        <end position="42"/>
    </location>
</feature>
<protein>
    <submittedName>
        <fullName evidence="2">Uncharacterized protein</fullName>
    </submittedName>
</protein>
<dbReference type="EMBL" id="CP158367">
    <property type="protein sequence ID" value="XBX75344.1"/>
    <property type="molecule type" value="Genomic_DNA"/>
</dbReference>